<reference evidence="4 5" key="1">
    <citation type="submission" date="2017-01" db="EMBL/GenBank/DDBJ databases">
        <title>Draft sequence of Acidihalobacter ferrooxidans strain DSM 14175 (strain V8).</title>
        <authorList>
            <person name="Khaleque H.N."/>
            <person name="Ramsay J.P."/>
            <person name="Murphy R.J.T."/>
            <person name="Kaksonen A.H."/>
            <person name="Boxall N.J."/>
            <person name="Watkin E.L.J."/>
        </authorList>
    </citation>
    <scope>NUCLEOTIDE SEQUENCE [LARGE SCALE GENOMIC DNA]</scope>
    <source>
        <strain evidence="4 5">V8</strain>
    </source>
</reference>
<dbReference type="OrthoDB" id="66958at2"/>
<dbReference type="GO" id="GO:0016887">
    <property type="term" value="F:ATP hydrolysis activity"/>
    <property type="evidence" value="ECO:0007669"/>
    <property type="project" value="InterPro"/>
</dbReference>
<dbReference type="InterPro" id="IPR027417">
    <property type="entry name" value="P-loop_NTPase"/>
</dbReference>
<dbReference type="AlphaFoldDB" id="A0A1P8UEY5"/>
<evidence type="ECO:0000256" key="1">
    <source>
        <dbReference type="ARBA" id="ARBA00022741"/>
    </source>
</evidence>
<dbReference type="GO" id="GO:0005524">
    <property type="term" value="F:ATP binding"/>
    <property type="evidence" value="ECO:0007669"/>
    <property type="project" value="UniProtKB-KW"/>
</dbReference>
<evidence type="ECO:0000259" key="3">
    <source>
        <dbReference type="PROSITE" id="PS50893"/>
    </source>
</evidence>
<dbReference type="STRING" id="1765967.BW247_04285"/>
<dbReference type="GO" id="GO:0022857">
    <property type="term" value="F:transmembrane transporter activity"/>
    <property type="evidence" value="ECO:0007669"/>
    <property type="project" value="TreeGrafter"/>
</dbReference>
<dbReference type="InterPro" id="IPR015854">
    <property type="entry name" value="ABC_transpr_LolD-like"/>
</dbReference>
<dbReference type="KEGG" id="afy:BW247_04285"/>
<accession>A0A1P8UEY5</accession>
<keyword evidence="5" id="KW-1185">Reference proteome</keyword>
<evidence type="ECO:0000313" key="4">
    <source>
        <dbReference type="EMBL" id="APZ42402.1"/>
    </source>
</evidence>
<keyword evidence="2" id="KW-0067">ATP-binding</keyword>
<proteinExistence type="predicted"/>
<dbReference type="RefSeq" id="WP_076835989.1">
    <property type="nucleotide sequence ID" value="NZ_CP019434.1"/>
</dbReference>
<evidence type="ECO:0000256" key="2">
    <source>
        <dbReference type="ARBA" id="ARBA00022840"/>
    </source>
</evidence>
<sequence>MYEPLLIARGLTRVFKQPDGGERRVLEGIDALIAPGARIALTGPSGSGKSTLLNLLAGLDRPSGGHIEWPALDTWPGENGPRPRGVAQVFQFASLLPALDVLENVCLPRQLEDHPPPFDALRDEGLRRLAAFGLDALAHKLPEELSGGQAHRVAMVRALMARPRLILADEPTGQLDHATAQHFLDTLLTEADAADIALLVATHDADIAARLPRQWRLAQGRLHGANEALSATTPAQEAP</sequence>
<dbReference type="InterPro" id="IPR003593">
    <property type="entry name" value="AAA+_ATPase"/>
</dbReference>
<organism evidence="4 5">
    <name type="scientific">Acidihalobacter ferrooxydans</name>
    <dbReference type="NCBI Taxonomy" id="1765967"/>
    <lineage>
        <taxon>Bacteria</taxon>
        <taxon>Pseudomonadati</taxon>
        <taxon>Pseudomonadota</taxon>
        <taxon>Gammaproteobacteria</taxon>
        <taxon>Chromatiales</taxon>
        <taxon>Ectothiorhodospiraceae</taxon>
        <taxon>Acidihalobacter</taxon>
    </lineage>
</organism>
<protein>
    <recommendedName>
        <fullName evidence="3">ABC transporter domain-containing protein</fullName>
    </recommendedName>
</protein>
<evidence type="ECO:0000313" key="5">
    <source>
        <dbReference type="Proteomes" id="UP000243807"/>
    </source>
</evidence>
<dbReference type="Pfam" id="PF00005">
    <property type="entry name" value="ABC_tran"/>
    <property type="match status" value="1"/>
</dbReference>
<name>A0A1P8UEY5_9GAMM</name>
<dbReference type="SMART" id="SM00382">
    <property type="entry name" value="AAA"/>
    <property type="match status" value="1"/>
</dbReference>
<dbReference type="PROSITE" id="PS50893">
    <property type="entry name" value="ABC_TRANSPORTER_2"/>
    <property type="match status" value="1"/>
</dbReference>
<dbReference type="Proteomes" id="UP000243807">
    <property type="component" value="Chromosome"/>
</dbReference>
<dbReference type="SUPFAM" id="SSF52540">
    <property type="entry name" value="P-loop containing nucleoside triphosphate hydrolases"/>
    <property type="match status" value="1"/>
</dbReference>
<gene>
    <name evidence="4" type="ORF">BW247_04285</name>
</gene>
<feature type="domain" description="ABC transporter" evidence="3">
    <location>
        <begin position="9"/>
        <end position="238"/>
    </location>
</feature>
<dbReference type="GO" id="GO:0005886">
    <property type="term" value="C:plasma membrane"/>
    <property type="evidence" value="ECO:0007669"/>
    <property type="project" value="TreeGrafter"/>
</dbReference>
<dbReference type="EMBL" id="CP019434">
    <property type="protein sequence ID" value="APZ42402.1"/>
    <property type="molecule type" value="Genomic_DNA"/>
</dbReference>
<dbReference type="InterPro" id="IPR003439">
    <property type="entry name" value="ABC_transporter-like_ATP-bd"/>
</dbReference>
<dbReference type="Gene3D" id="3.40.50.300">
    <property type="entry name" value="P-loop containing nucleotide triphosphate hydrolases"/>
    <property type="match status" value="1"/>
</dbReference>
<dbReference type="PANTHER" id="PTHR24220:SF685">
    <property type="entry name" value="ABC TRANSPORTER RELATED"/>
    <property type="match status" value="1"/>
</dbReference>
<keyword evidence="1" id="KW-0547">Nucleotide-binding</keyword>
<dbReference type="PANTHER" id="PTHR24220">
    <property type="entry name" value="IMPORT ATP-BINDING PROTEIN"/>
    <property type="match status" value="1"/>
</dbReference>